<dbReference type="EMBL" id="VSSQ01082141">
    <property type="protein sequence ID" value="MPN30859.1"/>
    <property type="molecule type" value="Genomic_DNA"/>
</dbReference>
<evidence type="ECO:0000259" key="3">
    <source>
        <dbReference type="SMART" id="SM01086"/>
    </source>
</evidence>
<dbReference type="SMART" id="SM01086">
    <property type="entry name" value="ClpB_D2-small"/>
    <property type="match status" value="1"/>
</dbReference>
<name>A0A645GYP6_9ZZZZ</name>
<dbReference type="InterPro" id="IPR050130">
    <property type="entry name" value="ClpA_ClpB"/>
</dbReference>
<dbReference type="GO" id="GO:0016887">
    <property type="term" value="F:ATP hydrolysis activity"/>
    <property type="evidence" value="ECO:0007669"/>
    <property type="project" value="InterPro"/>
</dbReference>
<dbReference type="Gene3D" id="1.10.8.60">
    <property type="match status" value="1"/>
</dbReference>
<keyword evidence="1" id="KW-0547">Nucleotide-binding</keyword>
<dbReference type="GO" id="GO:0034605">
    <property type="term" value="P:cellular response to heat"/>
    <property type="evidence" value="ECO:0007669"/>
    <property type="project" value="TreeGrafter"/>
</dbReference>
<accession>A0A645GYP6</accession>
<feature type="domain" description="Clp ATPase C-terminal" evidence="3">
    <location>
        <begin position="86"/>
        <end position="175"/>
    </location>
</feature>
<reference evidence="4" key="1">
    <citation type="submission" date="2019-08" db="EMBL/GenBank/DDBJ databases">
        <authorList>
            <person name="Kucharzyk K."/>
            <person name="Murdoch R.W."/>
            <person name="Higgins S."/>
            <person name="Loffler F."/>
        </authorList>
    </citation>
    <scope>NUCLEOTIDE SEQUENCE</scope>
</reference>
<dbReference type="AlphaFoldDB" id="A0A645GYP6"/>
<evidence type="ECO:0000313" key="4">
    <source>
        <dbReference type="EMBL" id="MPN30859.1"/>
    </source>
</evidence>
<dbReference type="Gene3D" id="3.40.50.300">
    <property type="entry name" value="P-loop containing nucleotide triphosphate hydrolases"/>
    <property type="match status" value="1"/>
</dbReference>
<comment type="caution">
    <text evidence="4">The sequence shown here is derived from an EMBL/GenBank/DDBJ whole genome shotgun (WGS) entry which is preliminary data.</text>
</comment>
<dbReference type="GO" id="GO:0005737">
    <property type="term" value="C:cytoplasm"/>
    <property type="evidence" value="ECO:0007669"/>
    <property type="project" value="TreeGrafter"/>
</dbReference>
<dbReference type="GO" id="GO:0005524">
    <property type="term" value="F:ATP binding"/>
    <property type="evidence" value="ECO:0007669"/>
    <property type="project" value="UniProtKB-KW"/>
</dbReference>
<dbReference type="InterPro" id="IPR003959">
    <property type="entry name" value="ATPase_AAA_core"/>
</dbReference>
<dbReference type="SUPFAM" id="SSF52540">
    <property type="entry name" value="P-loop containing nucleoside triphosphate hydrolases"/>
    <property type="match status" value="1"/>
</dbReference>
<keyword evidence="2" id="KW-0067">ATP-binding</keyword>
<dbReference type="FunFam" id="1.10.8.60:FF:000017">
    <property type="entry name" value="ATP-dependent chaperone ClpB"/>
    <property type="match status" value="1"/>
</dbReference>
<dbReference type="InterPro" id="IPR019489">
    <property type="entry name" value="Clp_ATPase_C"/>
</dbReference>
<gene>
    <name evidence="4" type="primary">clpB_32</name>
    <name evidence="4" type="ORF">SDC9_178330</name>
</gene>
<dbReference type="PANTHER" id="PTHR11638:SF18">
    <property type="entry name" value="HEAT SHOCK PROTEIN 104"/>
    <property type="match status" value="1"/>
</dbReference>
<protein>
    <submittedName>
        <fullName evidence="4">Chaperone protein ClpB</fullName>
    </submittedName>
</protein>
<evidence type="ECO:0000256" key="2">
    <source>
        <dbReference type="ARBA" id="ARBA00022840"/>
    </source>
</evidence>
<proteinExistence type="predicted"/>
<dbReference type="Pfam" id="PF07724">
    <property type="entry name" value="AAA_2"/>
    <property type="match status" value="1"/>
</dbReference>
<evidence type="ECO:0000256" key="1">
    <source>
        <dbReference type="ARBA" id="ARBA00022741"/>
    </source>
</evidence>
<dbReference type="InterPro" id="IPR027417">
    <property type="entry name" value="P-loop_NTPase"/>
</dbReference>
<dbReference type="Pfam" id="PF10431">
    <property type="entry name" value="ClpB_D2-small"/>
    <property type="match status" value="1"/>
</dbReference>
<dbReference type="PANTHER" id="PTHR11638">
    <property type="entry name" value="ATP-DEPENDENT CLP PROTEASE"/>
    <property type="match status" value="1"/>
</dbReference>
<organism evidence="4">
    <name type="scientific">bioreactor metagenome</name>
    <dbReference type="NCBI Taxonomy" id="1076179"/>
    <lineage>
        <taxon>unclassified sequences</taxon>
        <taxon>metagenomes</taxon>
        <taxon>ecological metagenomes</taxon>
    </lineage>
</organism>
<sequence>MLLQILEEGKLTDNVGRVVNFRNTIILMTSNVGSDTIKRGSTLGFSSITDENSYEKMREKILEESKKTFRPEFLNRLDDIVVFRSLTKPDLIEILDLEINKVISRLKTRNISLELDEKAKDFLVSKGYDPQYGARPMRRSVERFLEDPLAEEILKGLFHDGDPIVVSAEADKLVFHQKAAAEGALSS</sequence>